<dbReference type="PROSITE" id="PS51687">
    <property type="entry name" value="SAM_MT_RNA_M5U"/>
    <property type="match status" value="1"/>
</dbReference>
<feature type="active site" description="Nucleophile" evidence="4">
    <location>
        <position position="331"/>
    </location>
</feature>
<keyword evidence="2 4" id="KW-0808">Transferase</keyword>
<dbReference type="Proteomes" id="UP000268059">
    <property type="component" value="Chromosome"/>
</dbReference>
<evidence type="ECO:0000313" key="6">
    <source>
        <dbReference type="EMBL" id="BBH26468.1"/>
    </source>
</evidence>
<dbReference type="PANTHER" id="PTHR11061">
    <property type="entry name" value="RNA M5U METHYLTRANSFERASE"/>
    <property type="match status" value="1"/>
</dbReference>
<dbReference type="KEGG" id="ebm:SG0102_14020"/>
<gene>
    <name evidence="6" type="primary">rlmCD</name>
    <name evidence="6" type="ORF">SG0102_14020</name>
</gene>
<evidence type="ECO:0000313" key="7">
    <source>
        <dbReference type="Proteomes" id="UP000268059"/>
    </source>
</evidence>
<feature type="binding site" evidence="4">
    <location>
        <position position="207"/>
    </location>
    <ligand>
        <name>S-adenosyl-L-methionine</name>
        <dbReference type="ChEBI" id="CHEBI:59789"/>
    </ligand>
</feature>
<dbReference type="Gene3D" id="3.40.50.150">
    <property type="entry name" value="Vaccinia Virus protein VP39"/>
    <property type="match status" value="1"/>
</dbReference>
<dbReference type="InterPro" id="IPR030391">
    <property type="entry name" value="MeTrfase_TrmA_CS"/>
</dbReference>
<comment type="similarity">
    <text evidence="4">Belongs to the class I-like SAM-binding methyltransferase superfamily. RNA M5U methyltransferase family.</text>
</comment>
<dbReference type="FunFam" id="2.40.50.1070:FF:000003">
    <property type="entry name" value="23S rRNA (Uracil-5-)-methyltransferase RumA"/>
    <property type="match status" value="1"/>
</dbReference>
<sequence length="376" mass="42826">MNCTIAKKCGGCAYINNPYAYSLEKKNQAMQKLFAPLHIKVHPIVGMKDPYGYRNKVIVAFNKNYEYGLYEENSHRVIPYTHCLLHDEESDAIIQKIAFLFKKYHVSIYDEKRHRGDIRHVLLRRGAVSKQYLVTIVSANPVFKGSKNFCNSLVKTFPHIQSIVLNINKRQTSIVLGQEEKVLYGKGYIVDTLCNLTFKISSQSFYQINHDQCEALYTKALSLLPDTIDTLYDTYCGIGTIGLIGSRKAKQVIGIERNKDAIKDANTNKKMNKINHISFLCDDATDFMVKAARSHEHVDALIMDPPRSGSTSAFIKAAASLSPQYILYISCGPETQMRDLQLFKKYGYVSHDVYPFDLFPHTKHVETVVLMSRKDK</sequence>
<dbReference type="Pfam" id="PF05958">
    <property type="entry name" value="tRNA_U5-meth_tr"/>
    <property type="match status" value="1"/>
</dbReference>
<dbReference type="AlphaFoldDB" id="A0A3G9JQC4"/>
<feature type="binding site" evidence="4">
    <location>
        <position position="235"/>
    </location>
    <ligand>
        <name>S-adenosyl-L-methionine</name>
        <dbReference type="ChEBI" id="CHEBI:59789"/>
    </ligand>
</feature>
<dbReference type="InterPro" id="IPR029063">
    <property type="entry name" value="SAM-dependent_MTases_sf"/>
</dbReference>
<dbReference type="RefSeq" id="WP_125119334.1">
    <property type="nucleotide sequence ID" value="NZ_AP019309.1"/>
</dbReference>
<feature type="binding site" evidence="4">
    <location>
        <position position="304"/>
    </location>
    <ligand>
        <name>S-adenosyl-L-methionine</name>
        <dbReference type="ChEBI" id="CHEBI:59789"/>
    </ligand>
</feature>
<evidence type="ECO:0000256" key="5">
    <source>
        <dbReference type="PROSITE-ProRule" id="PRU10015"/>
    </source>
</evidence>
<reference evidence="6 7" key="1">
    <citation type="submission" date="2018-11" db="EMBL/GenBank/DDBJ databases">
        <title>Novel Erysipelotrichaceae bacterium isolated from small intestine of a swine.</title>
        <authorList>
            <person name="Kim J.S."/>
            <person name="Choe H."/>
            <person name="Lee Y.R."/>
            <person name="Kim K.M."/>
            <person name="Park D.S."/>
        </authorList>
    </citation>
    <scope>NUCLEOTIDE SEQUENCE [LARGE SCALE GENOMIC DNA]</scope>
    <source>
        <strain evidence="6 7">SG0102</strain>
    </source>
</reference>
<accession>A0A3G9JQC4</accession>
<dbReference type="InterPro" id="IPR010280">
    <property type="entry name" value="U5_MeTrfase_fam"/>
</dbReference>
<keyword evidence="3 4" id="KW-0949">S-adenosyl-L-methionine</keyword>
<keyword evidence="7" id="KW-1185">Reference proteome</keyword>
<dbReference type="InterPro" id="IPR030390">
    <property type="entry name" value="MeTrfase_TrmA_AS"/>
</dbReference>
<dbReference type="PROSITE" id="PS01230">
    <property type="entry name" value="TRMA_1"/>
    <property type="match status" value="1"/>
</dbReference>
<evidence type="ECO:0000256" key="1">
    <source>
        <dbReference type="ARBA" id="ARBA00022603"/>
    </source>
</evidence>
<keyword evidence="1 4" id="KW-0489">Methyltransferase</keyword>
<dbReference type="GO" id="GO:0070475">
    <property type="term" value="P:rRNA base methylation"/>
    <property type="evidence" value="ECO:0007669"/>
    <property type="project" value="TreeGrafter"/>
</dbReference>
<dbReference type="CDD" id="cd02440">
    <property type="entry name" value="AdoMet_MTases"/>
    <property type="match status" value="1"/>
</dbReference>
<feature type="active site" evidence="5">
    <location>
        <position position="331"/>
    </location>
</feature>
<dbReference type="PROSITE" id="PS01231">
    <property type="entry name" value="TRMA_2"/>
    <property type="match status" value="1"/>
</dbReference>
<protein>
    <submittedName>
        <fullName evidence="6">23S rRNA (Uracil-C(5))-methyltransferase RlmCD</fullName>
    </submittedName>
</protein>
<dbReference type="SUPFAM" id="SSF53335">
    <property type="entry name" value="S-adenosyl-L-methionine-dependent methyltransferases"/>
    <property type="match status" value="1"/>
</dbReference>
<dbReference type="InParanoid" id="A0A3G9JQC4"/>
<dbReference type="EMBL" id="AP019309">
    <property type="protein sequence ID" value="BBH26468.1"/>
    <property type="molecule type" value="Genomic_DNA"/>
</dbReference>
<dbReference type="GO" id="GO:0070041">
    <property type="term" value="F:rRNA (uridine-C5-)-methyltransferase activity"/>
    <property type="evidence" value="ECO:0007669"/>
    <property type="project" value="TreeGrafter"/>
</dbReference>
<evidence type="ECO:0000256" key="4">
    <source>
        <dbReference type="PROSITE-ProRule" id="PRU01024"/>
    </source>
</evidence>
<name>A0A3G9JQC4_9FIRM</name>
<evidence type="ECO:0000256" key="2">
    <source>
        <dbReference type="ARBA" id="ARBA00022679"/>
    </source>
</evidence>
<dbReference type="NCBIfam" id="TIGR00479">
    <property type="entry name" value="rumA"/>
    <property type="match status" value="1"/>
</dbReference>
<proteinExistence type="inferred from homology"/>
<organism evidence="6 7">
    <name type="scientific">Intestinibaculum porci</name>
    <dbReference type="NCBI Taxonomy" id="2487118"/>
    <lineage>
        <taxon>Bacteria</taxon>
        <taxon>Bacillati</taxon>
        <taxon>Bacillota</taxon>
        <taxon>Erysipelotrichia</taxon>
        <taxon>Erysipelotrichales</taxon>
        <taxon>Erysipelotrichaceae</taxon>
        <taxon>Intestinibaculum</taxon>
    </lineage>
</organism>
<evidence type="ECO:0000256" key="3">
    <source>
        <dbReference type="ARBA" id="ARBA00022691"/>
    </source>
</evidence>
<dbReference type="Gene3D" id="2.40.50.1070">
    <property type="match status" value="1"/>
</dbReference>
<dbReference type="PANTHER" id="PTHR11061:SF30">
    <property type="entry name" value="TRNA (URACIL(54)-C(5))-METHYLTRANSFERASE"/>
    <property type="match status" value="1"/>
</dbReference>
<dbReference type="OrthoDB" id="9804590at2"/>
<feature type="binding site" evidence="4">
    <location>
        <position position="256"/>
    </location>
    <ligand>
        <name>S-adenosyl-L-methionine</name>
        <dbReference type="ChEBI" id="CHEBI:59789"/>
    </ligand>
</feature>